<keyword evidence="4 10" id="KW-0436">Ligase</keyword>
<dbReference type="AlphaFoldDB" id="A0A9W7DY20"/>
<comment type="similarity">
    <text evidence="2 10">Belongs to the glutamate--cysteine ligase type 3 family.</text>
</comment>
<evidence type="ECO:0000256" key="2">
    <source>
        <dbReference type="ARBA" id="ARBA00008100"/>
    </source>
</evidence>
<evidence type="ECO:0000313" key="12">
    <source>
        <dbReference type="Proteomes" id="UP001162640"/>
    </source>
</evidence>
<evidence type="ECO:0000256" key="10">
    <source>
        <dbReference type="RuleBase" id="RU367135"/>
    </source>
</evidence>
<dbReference type="InterPro" id="IPR014746">
    <property type="entry name" value="Gln_synth/guanido_kin_cat_dom"/>
</dbReference>
<feature type="non-terminal residue" evidence="11">
    <location>
        <position position="1"/>
    </location>
</feature>
<dbReference type="EC" id="6.3.2.2" evidence="3 10"/>
<evidence type="ECO:0000313" key="11">
    <source>
        <dbReference type="EMBL" id="GMH60739.1"/>
    </source>
</evidence>
<evidence type="ECO:0000256" key="4">
    <source>
        <dbReference type="ARBA" id="ARBA00022598"/>
    </source>
</evidence>
<dbReference type="EMBL" id="BLQM01000080">
    <property type="protein sequence ID" value="GMH60739.1"/>
    <property type="molecule type" value="Genomic_DNA"/>
</dbReference>
<keyword evidence="5 10" id="KW-0317">Glutathione biosynthesis</keyword>
<evidence type="ECO:0000256" key="9">
    <source>
        <dbReference type="ARBA" id="ARBA00032122"/>
    </source>
</evidence>
<dbReference type="Proteomes" id="UP001162640">
    <property type="component" value="Unassembled WGS sequence"/>
</dbReference>
<comment type="caution">
    <text evidence="11">The sequence shown here is derived from an EMBL/GenBank/DDBJ whole genome shotgun (WGS) entry which is preliminary data.</text>
</comment>
<protein>
    <recommendedName>
        <fullName evidence="3 10">Glutamate--cysteine ligase</fullName>
        <ecNumber evidence="3 10">6.3.2.2</ecNumber>
    </recommendedName>
    <alternativeName>
        <fullName evidence="9 10">Gamma-ECS</fullName>
    </alternativeName>
    <alternativeName>
        <fullName evidence="8 10">Gamma-glutamylcysteine synthetase</fullName>
    </alternativeName>
</protein>
<dbReference type="InterPro" id="IPR004308">
    <property type="entry name" value="GCS"/>
</dbReference>
<dbReference type="SUPFAM" id="SSF55931">
    <property type="entry name" value="Glutamine synthetase/guanido kinase"/>
    <property type="match status" value="1"/>
</dbReference>
<reference evidence="12" key="1">
    <citation type="journal article" date="2023" name="Commun. Biol.">
        <title>Genome analysis of Parmales, the sister group of diatoms, reveals the evolutionary specialization of diatoms from phago-mixotrophs to photoautotrophs.</title>
        <authorList>
            <person name="Ban H."/>
            <person name="Sato S."/>
            <person name="Yoshikawa S."/>
            <person name="Yamada K."/>
            <person name="Nakamura Y."/>
            <person name="Ichinomiya M."/>
            <person name="Sato N."/>
            <person name="Blanc-Mathieu R."/>
            <person name="Endo H."/>
            <person name="Kuwata A."/>
            <person name="Ogata H."/>
        </authorList>
    </citation>
    <scope>NUCLEOTIDE SEQUENCE [LARGE SCALE GENOMIC DNA]</scope>
</reference>
<dbReference type="PANTHER" id="PTHR11164:SF0">
    <property type="entry name" value="GLUTAMATE--CYSTEINE LIGASE CATALYTIC SUBUNIT"/>
    <property type="match status" value="1"/>
</dbReference>
<feature type="non-terminal residue" evidence="11">
    <location>
        <position position="667"/>
    </location>
</feature>
<keyword evidence="6 10" id="KW-0547">Nucleotide-binding</keyword>
<comment type="catalytic activity">
    <reaction evidence="10">
        <text>L-cysteine + L-glutamate + ATP = gamma-L-glutamyl-L-cysteine + ADP + phosphate + H(+)</text>
        <dbReference type="Rhea" id="RHEA:13285"/>
        <dbReference type="ChEBI" id="CHEBI:15378"/>
        <dbReference type="ChEBI" id="CHEBI:29985"/>
        <dbReference type="ChEBI" id="CHEBI:30616"/>
        <dbReference type="ChEBI" id="CHEBI:35235"/>
        <dbReference type="ChEBI" id="CHEBI:43474"/>
        <dbReference type="ChEBI" id="CHEBI:58173"/>
        <dbReference type="ChEBI" id="CHEBI:456216"/>
        <dbReference type="EC" id="6.3.2.2"/>
    </reaction>
</comment>
<comment type="pathway">
    <text evidence="1 10">Sulfur metabolism; glutathione biosynthesis; glutathione from L-cysteine and L-glutamate: step 1/2.</text>
</comment>
<dbReference type="GO" id="GO:0005524">
    <property type="term" value="F:ATP binding"/>
    <property type="evidence" value="ECO:0007669"/>
    <property type="project" value="UniProtKB-UniRule"/>
</dbReference>
<evidence type="ECO:0000256" key="3">
    <source>
        <dbReference type="ARBA" id="ARBA00012220"/>
    </source>
</evidence>
<accession>A0A9W7DY20</accession>
<evidence type="ECO:0000256" key="7">
    <source>
        <dbReference type="ARBA" id="ARBA00022840"/>
    </source>
</evidence>
<dbReference type="GO" id="GO:0006750">
    <property type="term" value="P:glutathione biosynthetic process"/>
    <property type="evidence" value="ECO:0007669"/>
    <property type="project" value="UniProtKB-UniRule"/>
</dbReference>
<evidence type="ECO:0000256" key="5">
    <source>
        <dbReference type="ARBA" id="ARBA00022684"/>
    </source>
</evidence>
<dbReference type="FunFam" id="3.30.590.50:FF:000002">
    <property type="entry name" value="Glutamate--cysteine ligase catalytic subunit"/>
    <property type="match status" value="1"/>
</dbReference>
<organism evidence="11 12">
    <name type="scientific">Triparma laevis f. inornata</name>
    <dbReference type="NCBI Taxonomy" id="1714386"/>
    <lineage>
        <taxon>Eukaryota</taxon>
        <taxon>Sar</taxon>
        <taxon>Stramenopiles</taxon>
        <taxon>Ochrophyta</taxon>
        <taxon>Bolidophyceae</taxon>
        <taxon>Parmales</taxon>
        <taxon>Triparmaceae</taxon>
        <taxon>Triparma</taxon>
    </lineage>
</organism>
<evidence type="ECO:0000256" key="8">
    <source>
        <dbReference type="ARBA" id="ARBA00030585"/>
    </source>
</evidence>
<dbReference type="Gene3D" id="3.30.590.50">
    <property type="match status" value="2"/>
</dbReference>
<sequence>VGKPKHWSNSKKDLPYVRNAGVRQFVNTYKRVKSLKGDELLWGDEVEYGIFTVDSEKRTLKMALRGKEVMDELNKKESSQPDAAEGCSWVPEYGSWMIESTPSRPYTGYAEDLLRVERNMRLRRKRLLSVLREGEIAPTVSTYPLMGAEHVEEQVRRIRRRRKFSESSYVSDSIINPHPRFGTLTRNIRERRGEKVNIRVPLFHDKNTPEFKGMKESTTLHKMKPAIHMDAMGFGMGCCCLQVTFQAKDIDESRIIYDQLAVLSPILMALTASTPFLKGRVADTDCRWGIISESVDDRTRAERGMEDVREGTETMAGEGQKRLFKSRYDSISTYIYQGACSAPHSFQNRVMNKYNDIPVPIDEDHYLQLRAQGCDPSLAQHVAHLFIRDPLVIFEGSVEEVDDTKQTEHFESIQSTNWQTVRWKPPPPRDGPNSPHIGWRTEFRSMEMQLTDFENSAFTVFIVLATRAILAFDLNLYLPLSRVDANMQRAHSRDAARTGKFFFRRHMAPLELAPCATGGAEENSYEEMIMSEIMNGKGDYFPGLVPLIYAYLELIKCEGPAFDRVSKYLELIRKRSNGELKTPATWMRDYVLAHPDYKKDSVISEAIAHDLMVACKDIGEGKRHEPSLTGDVVIEPILPEDAYQTKLDATRIGADQTYSLLQKYMSR</sequence>
<evidence type="ECO:0000256" key="1">
    <source>
        <dbReference type="ARBA" id="ARBA00005006"/>
    </source>
</evidence>
<evidence type="ECO:0000256" key="6">
    <source>
        <dbReference type="ARBA" id="ARBA00022741"/>
    </source>
</evidence>
<dbReference type="PANTHER" id="PTHR11164">
    <property type="entry name" value="GLUTAMATE CYSTEINE LIGASE"/>
    <property type="match status" value="1"/>
</dbReference>
<name>A0A9W7DY20_9STRA</name>
<dbReference type="GO" id="GO:0004357">
    <property type="term" value="F:glutamate-cysteine ligase activity"/>
    <property type="evidence" value="ECO:0007669"/>
    <property type="project" value="UniProtKB-UniRule"/>
</dbReference>
<gene>
    <name evidence="11" type="ORF">TL16_g03113</name>
</gene>
<keyword evidence="7 10" id="KW-0067">ATP-binding</keyword>
<dbReference type="Gene3D" id="1.10.8.960">
    <property type="match status" value="1"/>
</dbReference>
<dbReference type="Pfam" id="PF03074">
    <property type="entry name" value="GCS"/>
    <property type="match status" value="1"/>
</dbReference>
<proteinExistence type="inferred from homology"/>